<dbReference type="EMBL" id="ML179471">
    <property type="protein sequence ID" value="THU86960.1"/>
    <property type="molecule type" value="Genomic_DNA"/>
</dbReference>
<dbReference type="AlphaFoldDB" id="A0A4S8LDY1"/>
<accession>A0A4S8LDY1</accession>
<dbReference type="Proteomes" id="UP000297245">
    <property type="component" value="Unassembled WGS sequence"/>
</dbReference>
<gene>
    <name evidence="2" type="ORF">K435DRAFT_842731</name>
</gene>
<keyword evidence="3" id="KW-1185">Reference proteome</keyword>
<evidence type="ECO:0000313" key="2">
    <source>
        <dbReference type="EMBL" id="THU86960.1"/>
    </source>
</evidence>
<name>A0A4S8LDY1_DENBC</name>
<sequence>MVEVFGMLGSFFGRGKSSGRPQHGSAAQAGASTSAIPAQLPRTQTSESRGIGGEVVPEQAEDVVRQKKKEAEEFLSRAWELINEHGDVIDLNIQEEWLMEYQGLRSHFNHAFHIVPLEAQLDTLKA</sequence>
<feature type="region of interest" description="Disordered" evidence="1">
    <location>
        <begin position="16"/>
        <end position="58"/>
    </location>
</feature>
<evidence type="ECO:0000313" key="3">
    <source>
        <dbReference type="Proteomes" id="UP000297245"/>
    </source>
</evidence>
<organism evidence="2 3">
    <name type="scientific">Dendrothele bispora (strain CBS 962.96)</name>
    <dbReference type="NCBI Taxonomy" id="1314807"/>
    <lineage>
        <taxon>Eukaryota</taxon>
        <taxon>Fungi</taxon>
        <taxon>Dikarya</taxon>
        <taxon>Basidiomycota</taxon>
        <taxon>Agaricomycotina</taxon>
        <taxon>Agaricomycetes</taxon>
        <taxon>Agaricomycetidae</taxon>
        <taxon>Agaricales</taxon>
        <taxon>Agaricales incertae sedis</taxon>
        <taxon>Dendrothele</taxon>
    </lineage>
</organism>
<proteinExistence type="predicted"/>
<protein>
    <submittedName>
        <fullName evidence="2">Uncharacterized protein</fullName>
    </submittedName>
</protein>
<feature type="non-terminal residue" evidence="2">
    <location>
        <position position="126"/>
    </location>
</feature>
<feature type="compositionally biased region" description="Low complexity" evidence="1">
    <location>
        <begin position="16"/>
        <end position="38"/>
    </location>
</feature>
<evidence type="ECO:0000256" key="1">
    <source>
        <dbReference type="SAM" id="MobiDB-lite"/>
    </source>
</evidence>
<reference evidence="2 3" key="1">
    <citation type="journal article" date="2019" name="Nat. Ecol. Evol.">
        <title>Megaphylogeny resolves global patterns of mushroom evolution.</title>
        <authorList>
            <person name="Varga T."/>
            <person name="Krizsan K."/>
            <person name="Foldi C."/>
            <person name="Dima B."/>
            <person name="Sanchez-Garcia M."/>
            <person name="Sanchez-Ramirez S."/>
            <person name="Szollosi G.J."/>
            <person name="Szarkandi J.G."/>
            <person name="Papp V."/>
            <person name="Albert L."/>
            <person name="Andreopoulos W."/>
            <person name="Angelini C."/>
            <person name="Antonin V."/>
            <person name="Barry K.W."/>
            <person name="Bougher N.L."/>
            <person name="Buchanan P."/>
            <person name="Buyck B."/>
            <person name="Bense V."/>
            <person name="Catcheside P."/>
            <person name="Chovatia M."/>
            <person name="Cooper J."/>
            <person name="Damon W."/>
            <person name="Desjardin D."/>
            <person name="Finy P."/>
            <person name="Geml J."/>
            <person name="Haridas S."/>
            <person name="Hughes K."/>
            <person name="Justo A."/>
            <person name="Karasinski D."/>
            <person name="Kautmanova I."/>
            <person name="Kiss B."/>
            <person name="Kocsube S."/>
            <person name="Kotiranta H."/>
            <person name="LaButti K.M."/>
            <person name="Lechner B.E."/>
            <person name="Liimatainen K."/>
            <person name="Lipzen A."/>
            <person name="Lukacs Z."/>
            <person name="Mihaltcheva S."/>
            <person name="Morgado L.N."/>
            <person name="Niskanen T."/>
            <person name="Noordeloos M.E."/>
            <person name="Ohm R.A."/>
            <person name="Ortiz-Santana B."/>
            <person name="Ovrebo C."/>
            <person name="Racz N."/>
            <person name="Riley R."/>
            <person name="Savchenko A."/>
            <person name="Shiryaev A."/>
            <person name="Soop K."/>
            <person name="Spirin V."/>
            <person name="Szebenyi C."/>
            <person name="Tomsovsky M."/>
            <person name="Tulloss R.E."/>
            <person name="Uehling J."/>
            <person name="Grigoriev I.V."/>
            <person name="Vagvolgyi C."/>
            <person name="Papp T."/>
            <person name="Martin F.M."/>
            <person name="Miettinen O."/>
            <person name="Hibbett D.S."/>
            <person name="Nagy L.G."/>
        </authorList>
    </citation>
    <scope>NUCLEOTIDE SEQUENCE [LARGE SCALE GENOMIC DNA]</scope>
    <source>
        <strain evidence="2 3">CBS 962.96</strain>
    </source>
</reference>